<sequence>MPSDFDEWPDEPDEPDPEARWGAPEEDLVSVPAVDIPGEDADEEGAGLEIDGDLAKLFWVTVVYANVALAGISIGLLLVAFRGQWGWGGGAVGVGLFALYRTYDLYRTYQTEFADAGEDAPDGES</sequence>
<name>A0ABD6DTE1_9EURY</name>
<feature type="transmembrane region" description="Helical" evidence="2">
    <location>
        <begin position="57"/>
        <end position="79"/>
    </location>
</feature>
<feature type="domain" description="DUF7322" evidence="3">
    <location>
        <begin position="49"/>
        <end position="108"/>
    </location>
</feature>
<evidence type="ECO:0000256" key="2">
    <source>
        <dbReference type="SAM" id="Phobius"/>
    </source>
</evidence>
<gene>
    <name evidence="4" type="ORF">ACFSAS_02875</name>
</gene>
<proteinExistence type="predicted"/>
<reference evidence="4 5" key="1">
    <citation type="journal article" date="2019" name="Int. J. Syst. Evol. Microbiol.">
        <title>The Global Catalogue of Microorganisms (GCM) 10K type strain sequencing project: providing services to taxonomists for standard genome sequencing and annotation.</title>
        <authorList>
            <consortium name="The Broad Institute Genomics Platform"/>
            <consortium name="The Broad Institute Genome Sequencing Center for Infectious Disease"/>
            <person name="Wu L."/>
            <person name="Ma J."/>
        </authorList>
    </citation>
    <scope>NUCLEOTIDE SEQUENCE [LARGE SCALE GENOMIC DNA]</scope>
    <source>
        <strain evidence="4 5">CGMCC 1.10387</strain>
    </source>
</reference>
<keyword evidence="2" id="KW-0472">Membrane</keyword>
<dbReference type="Pfam" id="PF24008">
    <property type="entry name" value="DUF7322"/>
    <property type="match status" value="1"/>
</dbReference>
<feature type="compositionally biased region" description="Acidic residues" evidence="1">
    <location>
        <begin position="1"/>
        <end position="16"/>
    </location>
</feature>
<organism evidence="4 5">
    <name type="scientific">Halobellus litoreus</name>
    <dbReference type="NCBI Taxonomy" id="755310"/>
    <lineage>
        <taxon>Archaea</taxon>
        <taxon>Methanobacteriati</taxon>
        <taxon>Methanobacteriota</taxon>
        <taxon>Stenosarchaea group</taxon>
        <taxon>Halobacteria</taxon>
        <taxon>Halobacteriales</taxon>
        <taxon>Haloferacaceae</taxon>
        <taxon>Halobellus</taxon>
    </lineage>
</organism>
<feature type="region of interest" description="Disordered" evidence="1">
    <location>
        <begin position="1"/>
        <end position="28"/>
    </location>
</feature>
<accession>A0ABD6DTE1</accession>
<keyword evidence="5" id="KW-1185">Reference proteome</keyword>
<dbReference type="Proteomes" id="UP001597092">
    <property type="component" value="Unassembled WGS sequence"/>
</dbReference>
<evidence type="ECO:0000313" key="5">
    <source>
        <dbReference type="Proteomes" id="UP001597092"/>
    </source>
</evidence>
<dbReference type="AlphaFoldDB" id="A0ABD6DTE1"/>
<comment type="caution">
    <text evidence="4">The sequence shown here is derived from an EMBL/GenBank/DDBJ whole genome shotgun (WGS) entry which is preliminary data.</text>
</comment>
<feature type="transmembrane region" description="Helical" evidence="2">
    <location>
        <begin position="85"/>
        <end position="103"/>
    </location>
</feature>
<keyword evidence="2" id="KW-0812">Transmembrane</keyword>
<evidence type="ECO:0000256" key="1">
    <source>
        <dbReference type="SAM" id="MobiDB-lite"/>
    </source>
</evidence>
<protein>
    <recommendedName>
        <fullName evidence="3">DUF7322 domain-containing protein</fullName>
    </recommendedName>
</protein>
<keyword evidence="2" id="KW-1133">Transmembrane helix</keyword>
<dbReference type="EMBL" id="JBHUDP010000001">
    <property type="protein sequence ID" value="MFD1684549.1"/>
    <property type="molecule type" value="Genomic_DNA"/>
</dbReference>
<dbReference type="RefSeq" id="WP_256307970.1">
    <property type="nucleotide sequence ID" value="NZ_JANHAW010000002.1"/>
</dbReference>
<evidence type="ECO:0000313" key="4">
    <source>
        <dbReference type="EMBL" id="MFD1684549.1"/>
    </source>
</evidence>
<dbReference type="InterPro" id="IPR055746">
    <property type="entry name" value="DUF7322"/>
</dbReference>
<evidence type="ECO:0000259" key="3">
    <source>
        <dbReference type="Pfam" id="PF24008"/>
    </source>
</evidence>